<dbReference type="HOGENOM" id="CLU_717333_0_0_0"/>
<evidence type="ECO:0000259" key="1">
    <source>
        <dbReference type="Pfam" id="PF18566"/>
    </source>
</evidence>
<evidence type="ECO:0000313" key="3">
    <source>
        <dbReference type="Proteomes" id="UP000030700"/>
    </source>
</evidence>
<organism evidence="2">
    <name type="scientific">Candidatus Moduliflexus flocculans</name>
    <dbReference type="NCBI Taxonomy" id="1499966"/>
    <lineage>
        <taxon>Bacteria</taxon>
        <taxon>Candidatus Moduliflexota</taxon>
        <taxon>Candidatus Moduliflexia</taxon>
        <taxon>Candidatus Moduliflexales</taxon>
        <taxon>Candidatus Moduliflexaceae</taxon>
    </lineage>
</organism>
<evidence type="ECO:0000313" key="2">
    <source>
        <dbReference type="EMBL" id="GAK54132.1"/>
    </source>
</evidence>
<gene>
    <name evidence="2" type="ORF">U14_05410</name>
</gene>
<keyword evidence="3" id="KW-1185">Reference proteome</keyword>
<dbReference type="InterPro" id="IPR041411">
    <property type="entry name" value="Ldi"/>
</dbReference>
<sequence length="390" mass="43616">MKSRLLLNLFAVALAAAVWLPCLHFFFRPKFADFWQENGVPPIARQLAARHLAIWTDPQLRQQELAQMQQHNPEWDFMSRTYFVLALANMALRDDTYRASALEIIEAIIENTLTVERDTGFQAFLLDYGKSGGWKMQPPRSIFIDGEIALMIAARRMIAERADYQPLLAERVAIMIERMKLSPVLSAESYPDECWIFCNTVALAAIRLSDVLDGTDHRAFLRDWIVTAKRRLSEPQSGLLISTYAVDGMPLSAGPGPEGTSIWMACNMLQVVNAEFAADQYRRARNELGRSFLGFGYSREWPQTSEGAMDIDSGPIVPIFEASASASGLAFLGAAGFRDVEYLTQLMTSLNFAGFPLKRGDALQYQTSNPVGDAVLLYALVQGPLWEKAK</sequence>
<dbReference type="STRING" id="1499966.U14_05410"/>
<reference evidence="2" key="1">
    <citation type="journal article" date="2015" name="PeerJ">
        <title>First genomic representation of candidate bacterial phylum KSB3 points to enhanced environmental sensing as a trigger of wastewater bulking.</title>
        <authorList>
            <person name="Sekiguchi Y."/>
            <person name="Ohashi A."/>
            <person name="Parks D.H."/>
            <person name="Yamauchi T."/>
            <person name="Tyson G.W."/>
            <person name="Hugenholtz P."/>
        </authorList>
    </citation>
    <scope>NUCLEOTIDE SEQUENCE [LARGE SCALE GENOMIC DNA]</scope>
</reference>
<dbReference type="Proteomes" id="UP000030700">
    <property type="component" value="Unassembled WGS sequence"/>
</dbReference>
<dbReference type="AlphaFoldDB" id="A0A081BRV1"/>
<protein>
    <recommendedName>
        <fullName evidence="1">Linalool dehydratase/isomerase domain-containing protein</fullName>
    </recommendedName>
</protein>
<dbReference type="EMBL" id="DF820460">
    <property type="protein sequence ID" value="GAK54132.1"/>
    <property type="molecule type" value="Genomic_DNA"/>
</dbReference>
<accession>A0A081BRV1</accession>
<name>A0A081BRV1_9BACT</name>
<feature type="domain" description="Linalool dehydratase/isomerase" evidence="1">
    <location>
        <begin position="176"/>
        <end position="290"/>
    </location>
</feature>
<dbReference type="Pfam" id="PF18566">
    <property type="entry name" value="Ldi"/>
    <property type="match status" value="1"/>
</dbReference>
<proteinExistence type="predicted"/>